<dbReference type="Pfam" id="PF00147">
    <property type="entry name" value="Fibrinogen_C"/>
    <property type="match status" value="1"/>
</dbReference>
<dbReference type="GeneID" id="117574415"/>
<protein>
    <submittedName>
        <fullName evidence="3">Fibrinogen-like protein 1</fullName>
    </submittedName>
</protein>
<dbReference type="InterPro" id="IPR036056">
    <property type="entry name" value="Fibrinogen-like_C"/>
</dbReference>
<feature type="domain" description="Fibrinogen C-terminal" evidence="1">
    <location>
        <begin position="26"/>
        <end position="227"/>
    </location>
</feature>
<dbReference type="CDD" id="cd00087">
    <property type="entry name" value="FReD"/>
    <property type="match status" value="1"/>
</dbReference>
<evidence type="ECO:0000259" key="1">
    <source>
        <dbReference type="PROSITE" id="PS51406"/>
    </source>
</evidence>
<dbReference type="GO" id="GO:0005615">
    <property type="term" value="C:extracellular space"/>
    <property type="evidence" value="ECO:0007669"/>
    <property type="project" value="TreeGrafter"/>
</dbReference>
<name>A0A6P8XME8_DROAB</name>
<sequence length="227" mass="26066">MSEVKLAQAEIHQQSCEAELEELKAKSNDNIPASCIPYSEYSGVHQIKVSGMDAFDVLCDSQFAGSGWIVIQQRVGGDENFNRDWNSYRDGFGSFDSDFFLGLEKIHLLTKWRRYELFIHLVDVKGGVRHARYDDFKLSDEEHGYALQLGGFSGNVWEALRSGEKMKFSTFDRDNDASTHNCADLYKSGWWYSKCYNSNLNAIYGPDLNWFKSQPIKEAKMLIRPRD</sequence>
<organism evidence="2 3">
    <name type="scientific">Drosophila albomicans</name>
    <name type="common">Fruit fly</name>
    <dbReference type="NCBI Taxonomy" id="7291"/>
    <lineage>
        <taxon>Eukaryota</taxon>
        <taxon>Metazoa</taxon>
        <taxon>Ecdysozoa</taxon>
        <taxon>Arthropoda</taxon>
        <taxon>Hexapoda</taxon>
        <taxon>Insecta</taxon>
        <taxon>Pterygota</taxon>
        <taxon>Neoptera</taxon>
        <taxon>Endopterygota</taxon>
        <taxon>Diptera</taxon>
        <taxon>Brachycera</taxon>
        <taxon>Muscomorpha</taxon>
        <taxon>Ephydroidea</taxon>
        <taxon>Drosophilidae</taxon>
        <taxon>Drosophila</taxon>
    </lineage>
</organism>
<dbReference type="SUPFAM" id="SSF56496">
    <property type="entry name" value="Fibrinogen C-terminal domain-like"/>
    <property type="match status" value="1"/>
</dbReference>
<dbReference type="RefSeq" id="XP_034114144.1">
    <property type="nucleotide sequence ID" value="XM_034258253.2"/>
</dbReference>
<keyword evidence="2" id="KW-1185">Reference proteome</keyword>
<dbReference type="Gene3D" id="3.90.215.10">
    <property type="entry name" value="Gamma Fibrinogen, chain A, domain 1"/>
    <property type="match status" value="1"/>
</dbReference>
<dbReference type="Proteomes" id="UP000515160">
    <property type="component" value="Chromosome 2R"/>
</dbReference>
<dbReference type="InterPro" id="IPR050373">
    <property type="entry name" value="Fibrinogen_C-term_domain"/>
</dbReference>
<dbReference type="AlphaFoldDB" id="A0A6P8XME8"/>
<dbReference type="OrthoDB" id="6145874at2759"/>
<proteinExistence type="predicted"/>
<gene>
    <name evidence="3" type="primary">LOC117574415</name>
</gene>
<dbReference type="InterPro" id="IPR002181">
    <property type="entry name" value="Fibrinogen_a/b/g_C_dom"/>
</dbReference>
<dbReference type="InterPro" id="IPR014716">
    <property type="entry name" value="Fibrinogen_a/b/g_C_1"/>
</dbReference>
<dbReference type="PANTHER" id="PTHR19143">
    <property type="entry name" value="FIBRINOGEN/TENASCIN/ANGIOPOEITIN"/>
    <property type="match status" value="1"/>
</dbReference>
<accession>A0A6P8XME8</accession>
<reference evidence="3" key="1">
    <citation type="submission" date="2025-08" db="UniProtKB">
        <authorList>
            <consortium name="RefSeq"/>
        </authorList>
    </citation>
    <scope>IDENTIFICATION</scope>
    <source>
        <strain evidence="3">15112-1751.03</strain>
        <tissue evidence="3">Whole Adult</tissue>
    </source>
</reference>
<dbReference type="SMART" id="SM00186">
    <property type="entry name" value="FBG"/>
    <property type="match status" value="1"/>
</dbReference>
<evidence type="ECO:0000313" key="3">
    <source>
        <dbReference type="RefSeq" id="XP_034114144.1"/>
    </source>
</evidence>
<dbReference type="PROSITE" id="PS51406">
    <property type="entry name" value="FIBRINOGEN_C_2"/>
    <property type="match status" value="1"/>
</dbReference>
<evidence type="ECO:0000313" key="2">
    <source>
        <dbReference type="Proteomes" id="UP000515160"/>
    </source>
</evidence>